<name>A0A9W7BP92_9STRA</name>
<dbReference type="Pfam" id="PF07974">
    <property type="entry name" value="EGF_2"/>
    <property type="match status" value="1"/>
</dbReference>
<protein>
    <recommendedName>
        <fullName evidence="4">EGF-like domain-containing protein</fullName>
    </recommendedName>
</protein>
<evidence type="ECO:0000313" key="6">
    <source>
        <dbReference type="Proteomes" id="UP001162640"/>
    </source>
</evidence>
<keyword evidence="1 2" id="KW-1015">Disulfide bond</keyword>
<dbReference type="SUPFAM" id="SSF75005">
    <property type="entry name" value="Arabinanase/levansucrase/invertase"/>
    <property type="match status" value="1"/>
</dbReference>
<feature type="signal peptide" evidence="3">
    <location>
        <begin position="1"/>
        <end position="18"/>
    </location>
</feature>
<feature type="domain" description="EGF-like" evidence="4">
    <location>
        <begin position="146"/>
        <end position="181"/>
    </location>
</feature>
<gene>
    <name evidence="5" type="ORF">TL16_g11894</name>
</gene>
<dbReference type="AlphaFoldDB" id="A0A9W7BP92"/>
<dbReference type="InterPro" id="IPR013111">
    <property type="entry name" value="EGF_extracell"/>
</dbReference>
<dbReference type="InterPro" id="IPR023296">
    <property type="entry name" value="Glyco_hydro_beta-prop_sf"/>
</dbReference>
<evidence type="ECO:0000259" key="4">
    <source>
        <dbReference type="PROSITE" id="PS50026"/>
    </source>
</evidence>
<dbReference type="PROSITE" id="PS00022">
    <property type="entry name" value="EGF_1"/>
    <property type="match status" value="1"/>
</dbReference>
<dbReference type="PROSITE" id="PS50026">
    <property type="entry name" value="EGF_3"/>
    <property type="match status" value="1"/>
</dbReference>
<dbReference type="EMBL" id="BLQM01000459">
    <property type="protein sequence ID" value="GMH90879.1"/>
    <property type="molecule type" value="Genomic_DNA"/>
</dbReference>
<proteinExistence type="predicted"/>
<keyword evidence="3" id="KW-0732">Signal</keyword>
<keyword evidence="2" id="KW-0245">EGF-like domain</keyword>
<sequence>MKGSLCLSMCMLFSAASASGLSNDMLPVGQLSNDMSPDPPPTNPVTWLTYLNADNMNKGTVKSGQQLSSKLKDADSCAAKCASMLGSDPTTGCTSYTYYHADYHVGKLQGKCFGDSTGLWSPIYSNLESPGVYGGVTSGQNDPKNYVSACKTIDDCSANGVCNADTNTCECYPQWMGKYCGQLNLVPTDKIAGLQSTDENGRVSSWGGSVLLDEKTNKYHMFAAEMTHNTGIVVWMSNSRIRHAVSDDGVNFMSSDVTSPVWGHEPTAARAPTGEYVVFFTANFETIPCSGVECKNSDNGNTVIDGENCLPDTQCNEIPDLLTYMIYSKDPAGPWSEPVLVPTGDFGTIDTNLAPIILEDGSLIGLGRPPWIWRATAWNDTSTYVVEELDDTVMGEDPFLYVDPHDSSILHGLSHAGGWDSRGGHAWSLDGGKTWKVHEDIAAYGSLIEYTDGTSGVLTRRERPHLVLDKKGNPLALTNGATLDPCTHPEACDKDYCFTALQKLNQE</sequence>
<evidence type="ECO:0000313" key="5">
    <source>
        <dbReference type="EMBL" id="GMH90879.1"/>
    </source>
</evidence>
<comment type="caution">
    <text evidence="2">Lacks conserved residue(s) required for the propagation of feature annotation.</text>
</comment>
<reference evidence="6" key="1">
    <citation type="journal article" date="2023" name="Commun. Biol.">
        <title>Genome analysis of Parmales, the sister group of diatoms, reveals the evolutionary specialization of diatoms from phago-mixotrophs to photoautotrophs.</title>
        <authorList>
            <person name="Ban H."/>
            <person name="Sato S."/>
            <person name="Yoshikawa S."/>
            <person name="Yamada K."/>
            <person name="Nakamura Y."/>
            <person name="Ichinomiya M."/>
            <person name="Sato N."/>
            <person name="Blanc-Mathieu R."/>
            <person name="Endo H."/>
            <person name="Kuwata A."/>
            <person name="Ogata H."/>
        </authorList>
    </citation>
    <scope>NUCLEOTIDE SEQUENCE [LARGE SCALE GENOMIC DNA]</scope>
</reference>
<evidence type="ECO:0000256" key="3">
    <source>
        <dbReference type="SAM" id="SignalP"/>
    </source>
</evidence>
<evidence type="ECO:0000256" key="2">
    <source>
        <dbReference type="PROSITE-ProRule" id="PRU00076"/>
    </source>
</evidence>
<comment type="caution">
    <text evidence="5">The sequence shown here is derived from an EMBL/GenBank/DDBJ whole genome shotgun (WGS) entry which is preliminary data.</text>
</comment>
<evidence type="ECO:0000256" key="1">
    <source>
        <dbReference type="ARBA" id="ARBA00023157"/>
    </source>
</evidence>
<feature type="chain" id="PRO_5040843697" description="EGF-like domain-containing protein" evidence="3">
    <location>
        <begin position="19"/>
        <end position="507"/>
    </location>
</feature>
<dbReference type="Proteomes" id="UP001162640">
    <property type="component" value="Unassembled WGS sequence"/>
</dbReference>
<organism evidence="5 6">
    <name type="scientific">Triparma laevis f. inornata</name>
    <dbReference type="NCBI Taxonomy" id="1714386"/>
    <lineage>
        <taxon>Eukaryota</taxon>
        <taxon>Sar</taxon>
        <taxon>Stramenopiles</taxon>
        <taxon>Ochrophyta</taxon>
        <taxon>Bolidophyceae</taxon>
        <taxon>Parmales</taxon>
        <taxon>Triparmaceae</taxon>
        <taxon>Triparma</taxon>
    </lineage>
</organism>
<dbReference type="InterPro" id="IPR000742">
    <property type="entry name" value="EGF"/>
</dbReference>
<accession>A0A9W7BP92</accession>
<dbReference type="Gene3D" id="2.115.10.20">
    <property type="entry name" value="Glycosyl hydrolase domain, family 43"/>
    <property type="match status" value="1"/>
</dbReference>
<feature type="disulfide bond" evidence="2">
    <location>
        <begin position="171"/>
        <end position="180"/>
    </location>
</feature>